<dbReference type="Proteomes" id="UP000087766">
    <property type="component" value="Chromosome 8"/>
</dbReference>
<accession>A0A1S3V0V0</accession>
<dbReference type="Pfam" id="PF26130">
    <property type="entry name" value="PB1-like"/>
    <property type="match status" value="1"/>
</dbReference>
<organism evidence="3 4">
    <name type="scientific">Vigna radiata var. radiata</name>
    <name type="common">Mung bean</name>
    <name type="synonym">Phaseolus aureus</name>
    <dbReference type="NCBI Taxonomy" id="3916"/>
    <lineage>
        <taxon>Eukaryota</taxon>
        <taxon>Viridiplantae</taxon>
        <taxon>Streptophyta</taxon>
        <taxon>Embryophyta</taxon>
        <taxon>Tracheophyta</taxon>
        <taxon>Spermatophyta</taxon>
        <taxon>Magnoliopsida</taxon>
        <taxon>eudicotyledons</taxon>
        <taxon>Gunneridae</taxon>
        <taxon>Pentapetalae</taxon>
        <taxon>rosids</taxon>
        <taxon>fabids</taxon>
        <taxon>Fabales</taxon>
        <taxon>Fabaceae</taxon>
        <taxon>Papilionoideae</taxon>
        <taxon>50 kb inversion clade</taxon>
        <taxon>NPAAA clade</taxon>
        <taxon>indigoferoid/millettioid clade</taxon>
        <taxon>Phaseoleae</taxon>
        <taxon>Vigna</taxon>
    </lineage>
</organism>
<feature type="domain" description="PB1-like" evidence="2">
    <location>
        <begin position="2"/>
        <end position="95"/>
    </location>
</feature>
<dbReference type="OrthoDB" id="10615890at2759"/>
<evidence type="ECO:0000313" key="4">
    <source>
        <dbReference type="RefSeq" id="XP_014511812.1"/>
    </source>
</evidence>
<sequence length="343" mass="38650">MEVVIHHGGKFIKEGCPKYEGHIDTMLFDPDVWSYFVVVSVVKSLGYDGFKELWFSVGCGPVLDDRLEPLCDDVGAMRMVNLATLNGQVHLYVVHNVSEAEVIQMIEYNVDEGGDEDVPQVNEFGEGAKVAPEVNECEMIEAEVEGGDAERTKDLDVQGKEPEVEERNGEEVVVEEALDEEVVVEEVVVEEVMVQEVVVEEASEVHVEEVVVEEVHEEGDRLNGEAYRIEVEDLDVEDLDDIEVEVRDGDDGEMNNDDGLVNINVQCDLPDNETDMEVEVEPFLPESESDSEEDEIDDSSWFNDEWEFEDLTSPLISDEESEDEEGYGDFSTFSMPKEMVDFK</sequence>
<gene>
    <name evidence="4" type="primary">LOC106770522</name>
</gene>
<feature type="compositionally biased region" description="Acidic residues" evidence="1">
    <location>
        <begin position="317"/>
        <end position="327"/>
    </location>
</feature>
<name>A0A1S3V0V0_VIGRR</name>
<feature type="compositionally biased region" description="Acidic residues" evidence="1">
    <location>
        <begin position="287"/>
        <end position="310"/>
    </location>
</feature>
<dbReference type="GeneID" id="106770522"/>
<dbReference type="RefSeq" id="XP_014511812.1">
    <property type="nucleotide sequence ID" value="XM_014656326.1"/>
</dbReference>
<reference evidence="4" key="2">
    <citation type="submission" date="2025-08" db="UniProtKB">
        <authorList>
            <consortium name="RefSeq"/>
        </authorList>
    </citation>
    <scope>IDENTIFICATION</scope>
    <source>
        <tissue evidence="4">Leaf</tissue>
    </source>
</reference>
<evidence type="ECO:0000256" key="1">
    <source>
        <dbReference type="SAM" id="MobiDB-lite"/>
    </source>
</evidence>
<proteinExistence type="predicted"/>
<dbReference type="AlphaFoldDB" id="A0A1S3V0V0"/>
<evidence type="ECO:0000313" key="3">
    <source>
        <dbReference type="Proteomes" id="UP000087766"/>
    </source>
</evidence>
<keyword evidence="3" id="KW-1185">Reference proteome</keyword>
<feature type="region of interest" description="Disordered" evidence="1">
    <location>
        <begin position="283"/>
        <end position="335"/>
    </location>
</feature>
<dbReference type="KEGG" id="vra:106770522"/>
<evidence type="ECO:0000259" key="2">
    <source>
        <dbReference type="Pfam" id="PF26130"/>
    </source>
</evidence>
<dbReference type="InterPro" id="IPR058594">
    <property type="entry name" value="PB1-like_dom_pln"/>
</dbReference>
<protein>
    <submittedName>
        <fullName evidence="4">Uncharacterized protein LOC106770522</fullName>
    </submittedName>
</protein>
<reference evidence="3" key="1">
    <citation type="journal article" date="2014" name="Nat. Commun.">
        <title>Genome sequence of mungbean and insights into evolution within Vigna species.</title>
        <authorList>
            <person name="Kang Y.J."/>
            <person name="Kim S.K."/>
            <person name="Kim M.Y."/>
            <person name="Lestari P."/>
            <person name="Kim K.H."/>
            <person name="Ha B.K."/>
            <person name="Jun T.H."/>
            <person name="Hwang W.J."/>
            <person name="Lee T."/>
            <person name="Lee J."/>
            <person name="Shim S."/>
            <person name="Yoon M.Y."/>
            <person name="Jang Y.E."/>
            <person name="Han K.S."/>
            <person name="Taeprayoon P."/>
            <person name="Yoon N."/>
            <person name="Somta P."/>
            <person name="Tanya P."/>
            <person name="Kim K.S."/>
            <person name="Gwag J.G."/>
            <person name="Moon J.K."/>
            <person name="Lee Y.H."/>
            <person name="Park B.S."/>
            <person name="Bombarely A."/>
            <person name="Doyle J.J."/>
            <person name="Jackson S.A."/>
            <person name="Schafleitner R."/>
            <person name="Srinives P."/>
            <person name="Varshney R.K."/>
            <person name="Lee S.H."/>
        </authorList>
    </citation>
    <scope>NUCLEOTIDE SEQUENCE [LARGE SCALE GENOMIC DNA]</scope>
    <source>
        <strain evidence="3">cv. VC1973A</strain>
    </source>
</reference>